<dbReference type="Gene3D" id="3.10.450.50">
    <property type="match status" value="2"/>
</dbReference>
<proteinExistence type="predicted"/>
<feature type="domain" description="SnoaL-like" evidence="2">
    <location>
        <begin position="191"/>
        <end position="302"/>
    </location>
</feature>
<evidence type="ECO:0000259" key="2">
    <source>
        <dbReference type="Pfam" id="PF12680"/>
    </source>
</evidence>
<evidence type="ECO:0000313" key="4">
    <source>
        <dbReference type="Proteomes" id="UP000233435"/>
    </source>
</evidence>
<dbReference type="AlphaFoldDB" id="A0A2N3HH34"/>
<sequence>MKKQTLLLVLALICIFTTFGQKKTNGTIYNDHPVITVVEDMTKAFVSGDSDKVASYLTDDFKSYNGVGLKTNDKGWDKAAFSSNAKGWFDALDYFTITRSKGAYPDALEYKESNQKDVVWVQTWEDIKGVHKKTGVKVNMPSHRLIVVNKDNKIQTIINYTNQSIFDEIGRSFVNRTNGTIYNHHDNINTVRKLTYAYENGDLDKTMSFYSDDAKFSDINMEFRKSYTKAEITPMWKTFLDEYEIKSIDMIGYPDYLEYEMNEGREVLSWWNYHLIRKSDKKEITVPFHFSDSFNADGKIVSEMAYYSQALLNAK</sequence>
<reference evidence="3 4" key="1">
    <citation type="submission" date="2017-12" db="EMBL/GenBank/DDBJ databases">
        <title>Confluentibacter flavum sp. nov., isolated from the saline lake.</title>
        <authorList>
            <person name="Yu L."/>
        </authorList>
    </citation>
    <scope>NUCLEOTIDE SEQUENCE [LARGE SCALE GENOMIC DNA]</scope>
    <source>
        <strain evidence="3 4">3B</strain>
    </source>
</reference>
<name>A0A2N3HH34_9FLAO</name>
<evidence type="ECO:0000313" key="3">
    <source>
        <dbReference type="EMBL" id="PKQ44271.1"/>
    </source>
</evidence>
<feature type="signal peptide" evidence="1">
    <location>
        <begin position="1"/>
        <end position="22"/>
    </location>
</feature>
<dbReference type="InterPro" id="IPR032710">
    <property type="entry name" value="NTF2-like_dom_sf"/>
</dbReference>
<gene>
    <name evidence="3" type="ORF">CSW08_14320</name>
</gene>
<dbReference type="SUPFAM" id="SSF54427">
    <property type="entry name" value="NTF2-like"/>
    <property type="match status" value="2"/>
</dbReference>
<dbReference type="InterPro" id="IPR037401">
    <property type="entry name" value="SnoaL-like"/>
</dbReference>
<comment type="caution">
    <text evidence="3">The sequence shown here is derived from an EMBL/GenBank/DDBJ whole genome shotgun (WGS) entry which is preliminary data.</text>
</comment>
<dbReference type="Proteomes" id="UP000233435">
    <property type="component" value="Unassembled WGS sequence"/>
</dbReference>
<organism evidence="3 4">
    <name type="scientific">Confluentibacter flavum</name>
    <dbReference type="NCBI Taxonomy" id="1909700"/>
    <lineage>
        <taxon>Bacteria</taxon>
        <taxon>Pseudomonadati</taxon>
        <taxon>Bacteroidota</taxon>
        <taxon>Flavobacteriia</taxon>
        <taxon>Flavobacteriales</taxon>
        <taxon>Flavobacteriaceae</taxon>
        <taxon>Confluentibacter</taxon>
    </lineage>
</organism>
<accession>A0A2N3HH34</accession>
<keyword evidence="4" id="KW-1185">Reference proteome</keyword>
<protein>
    <recommendedName>
        <fullName evidence="2">SnoaL-like domain-containing protein</fullName>
    </recommendedName>
</protein>
<evidence type="ECO:0000256" key="1">
    <source>
        <dbReference type="SAM" id="SignalP"/>
    </source>
</evidence>
<dbReference type="EMBL" id="PJEO01000051">
    <property type="protein sequence ID" value="PKQ44271.1"/>
    <property type="molecule type" value="Genomic_DNA"/>
</dbReference>
<dbReference type="OrthoDB" id="793359at2"/>
<keyword evidence="1" id="KW-0732">Signal</keyword>
<feature type="chain" id="PRO_5014994986" description="SnoaL-like domain-containing protein" evidence="1">
    <location>
        <begin position="23"/>
        <end position="315"/>
    </location>
</feature>
<dbReference type="Pfam" id="PF12680">
    <property type="entry name" value="SnoaL_2"/>
    <property type="match status" value="1"/>
</dbReference>
<dbReference type="RefSeq" id="WP_106660555.1">
    <property type="nucleotide sequence ID" value="NZ_PJEO01000051.1"/>
</dbReference>